<evidence type="ECO:0000256" key="1">
    <source>
        <dbReference type="ARBA" id="ARBA00022741"/>
    </source>
</evidence>
<dbReference type="Gene3D" id="3.30.428.10">
    <property type="entry name" value="HIT-like"/>
    <property type="match status" value="1"/>
</dbReference>
<keyword evidence="1" id="KW-0547">Nucleotide-binding</keyword>
<dbReference type="InterPro" id="IPR001310">
    <property type="entry name" value="Histidine_triad_HIT"/>
</dbReference>
<reference evidence="7 8" key="1">
    <citation type="submission" date="2013-07" db="EMBL/GenBank/DDBJ databases">
        <title>The Genome Sequence of Kwoniella mangroviensis CBS10435.</title>
        <authorList>
            <consortium name="The Broad Institute Genome Sequencing Platform"/>
            <person name="Cuomo C."/>
            <person name="Litvintseva A."/>
            <person name="Chen Y."/>
            <person name="Heitman J."/>
            <person name="Sun S."/>
            <person name="Springer D."/>
            <person name="Dromer F."/>
            <person name="Young S.K."/>
            <person name="Zeng Q."/>
            <person name="Gargeya S."/>
            <person name="Fitzgerald M."/>
            <person name="Abouelleil A."/>
            <person name="Alvarado L."/>
            <person name="Berlin A.M."/>
            <person name="Chapman S.B."/>
            <person name="Dewar J."/>
            <person name="Goldberg J."/>
            <person name="Griggs A."/>
            <person name="Gujja S."/>
            <person name="Hansen M."/>
            <person name="Howarth C."/>
            <person name="Imamovic A."/>
            <person name="Larimer J."/>
            <person name="McCowan C."/>
            <person name="Murphy C."/>
            <person name="Pearson M."/>
            <person name="Priest M."/>
            <person name="Roberts A."/>
            <person name="Saif S."/>
            <person name="Shea T."/>
            <person name="Sykes S."/>
            <person name="Wortman J."/>
            <person name="Nusbaum C."/>
            <person name="Birren B."/>
        </authorList>
    </citation>
    <scope>NUCLEOTIDE SEQUENCE [LARGE SCALE GENOMIC DNA]</scope>
    <source>
        <strain evidence="7 8">CBS 10435</strain>
    </source>
</reference>
<dbReference type="PRINTS" id="PR00332">
    <property type="entry name" value="HISTRIAD"/>
</dbReference>
<gene>
    <name evidence="7" type="ORF">L486_05529</name>
</gene>
<evidence type="ECO:0000256" key="3">
    <source>
        <dbReference type="PIRSR" id="PIRSR601310-1"/>
    </source>
</evidence>
<evidence type="ECO:0000259" key="6">
    <source>
        <dbReference type="PROSITE" id="PS51084"/>
    </source>
</evidence>
<keyword evidence="2" id="KW-0378">Hydrolase</keyword>
<feature type="short sequence motif" description="Histidine triad motif" evidence="4 5">
    <location>
        <begin position="125"/>
        <end position="129"/>
    </location>
</feature>
<evidence type="ECO:0000256" key="4">
    <source>
        <dbReference type="PIRSR" id="PIRSR601310-3"/>
    </source>
</evidence>
<dbReference type="PANTHER" id="PTHR12486:SF5">
    <property type="entry name" value="ADENOSINE 5'-MONOPHOSPHORAMIDASE HINT3"/>
    <property type="match status" value="1"/>
</dbReference>
<dbReference type="PROSITE" id="PS51084">
    <property type="entry name" value="HIT_2"/>
    <property type="match status" value="1"/>
</dbReference>
<dbReference type="AlphaFoldDB" id="A0A1B9IM55"/>
<keyword evidence="8" id="KW-1185">Reference proteome</keyword>
<dbReference type="InterPro" id="IPR011146">
    <property type="entry name" value="HIT-like"/>
</dbReference>
<name>A0A1B9IM55_9TREE</name>
<accession>A0A1B9IM55</accession>
<dbReference type="GO" id="GO:0016787">
    <property type="term" value="F:hydrolase activity"/>
    <property type="evidence" value="ECO:0007669"/>
    <property type="project" value="UniProtKB-KW"/>
</dbReference>
<evidence type="ECO:0000313" key="7">
    <source>
        <dbReference type="EMBL" id="OCF56675.1"/>
    </source>
</evidence>
<proteinExistence type="predicted"/>
<dbReference type="GO" id="GO:0000166">
    <property type="term" value="F:nucleotide binding"/>
    <property type="evidence" value="ECO:0007669"/>
    <property type="project" value="UniProtKB-KW"/>
</dbReference>
<dbReference type="PANTHER" id="PTHR12486">
    <property type="entry name" value="APRATAXIN-RELATED"/>
    <property type="match status" value="1"/>
</dbReference>
<dbReference type="Proteomes" id="UP000092583">
    <property type="component" value="Unassembled WGS sequence"/>
</dbReference>
<dbReference type="InterPro" id="IPR036265">
    <property type="entry name" value="HIT-like_sf"/>
</dbReference>
<sequence>MPNFASCFPSSSDRADYPIQDPLIPSTTGDSKVVKGCIFCDASKENGFNIVYEDNQLIAFYDRTPRAKTHLLIIPREHVVSSVKQLTKEHLPLLGSMRSLATSLVPDRPPPKMGFHIPPFSSVPHLHLHVFSGPHTIIGRLKYPIAHRGRDRGKGWSWFVTIDQVEKILQDGGKVGLGRG</sequence>
<dbReference type="OrthoDB" id="1915375at2759"/>
<evidence type="ECO:0000256" key="2">
    <source>
        <dbReference type="ARBA" id="ARBA00022801"/>
    </source>
</evidence>
<feature type="domain" description="HIT" evidence="6">
    <location>
        <begin position="38"/>
        <end position="143"/>
    </location>
</feature>
<reference evidence="8" key="2">
    <citation type="submission" date="2013-12" db="EMBL/GenBank/DDBJ databases">
        <title>Evolution of pathogenesis and genome organization in the Tremellales.</title>
        <authorList>
            <person name="Cuomo C."/>
            <person name="Litvintseva A."/>
            <person name="Heitman J."/>
            <person name="Chen Y."/>
            <person name="Sun S."/>
            <person name="Springer D."/>
            <person name="Dromer F."/>
            <person name="Young S."/>
            <person name="Zeng Q."/>
            <person name="Chapman S."/>
            <person name="Gujja S."/>
            <person name="Saif S."/>
            <person name="Birren B."/>
        </authorList>
    </citation>
    <scope>NUCLEOTIDE SEQUENCE [LARGE SCALE GENOMIC DNA]</scope>
    <source>
        <strain evidence="8">CBS 10435</strain>
    </source>
</reference>
<dbReference type="EMBL" id="KI669464">
    <property type="protein sequence ID" value="OCF56675.1"/>
    <property type="molecule type" value="Genomic_DNA"/>
</dbReference>
<dbReference type="SUPFAM" id="SSF54197">
    <property type="entry name" value="HIT-like"/>
    <property type="match status" value="1"/>
</dbReference>
<evidence type="ECO:0000313" key="8">
    <source>
        <dbReference type="Proteomes" id="UP000092583"/>
    </source>
</evidence>
<evidence type="ECO:0000256" key="5">
    <source>
        <dbReference type="PROSITE-ProRule" id="PRU00464"/>
    </source>
</evidence>
<dbReference type="Pfam" id="PF11969">
    <property type="entry name" value="DcpS_C"/>
    <property type="match status" value="1"/>
</dbReference>
<protein>
    <recommendedName>
        <fullName evidence="6">HIT domain-containing protein</fullName>
    </recommendedName>
</protein>
<organism evidence="7 8">
    <name type="scientific">Kwoniella mangroviensis CBS 10435</name>
    <dbReference type="NCBI Taxonomy" id="1331196"/>
    <lineage>
        <taxon>Eukaryota</taxon>
        <taxon>Fungi</taxon>
        <taxon>Dikarya</taxon>
        <taxon>Basidiomycota</taxon>
        <taxon>Agaricomycotina</taxon>
        <taxon>Tremellomycetes</taxon>
        <taxon>Tremellales</taxon>
        <taxon>Cryptococcaceae</taxon>
        <taxon>Kwoniella</taxon>
    </lineage>
</organism>
<feature type="active site" description="Tele-AMP-histidine intermediate" evidence="3">
    <location>
        <position position="127"/>
    </location>
</feature>